<dbReference type="Proteomes" id="UP000663193">
    <property type="component" value="Chromosome 15"/>
</dbReference>
<sequence length="58" mass="5849">NLSTFSTLPNQQTARWVLCGTRDSVVAMPAAVLLLTGTVSDGLLSACPADASAASARA</sequence>
<feature type="non-terminal residue" evidence="1">
    <location>
        <position position="1"/>
    </location>
</feature>
<proteinExistence type="predicted"/>
<reference evidence="2" key="1">
    <citation type="journal article" date="2021" name="BMC Genomics">
        <title>Chromosome-level genome assembly and manually-curated proteome of model necrotroph Parastagonospora nodorum Sn15 reveals a genome-wide trove of candidate effector homologs, and redundancy of virulence-related functions within an accessory chromosome.</title>
        <authorList>
            <person name="Bertazzoni S."/>
            <person name="Jones D.A.B."/>
            <person name="Phan H.T."/>
            <person name="Tan K.-C."/>
            <person name="Hane J.K."/>
        </authorList>
    </citation>
    <scope>NUCLEOTIDE SEQUENCE [LARGE SCALE GENOMIC DNA]</scope>
    <source>
        <strain evidence="2">SN15 / ATCC MYA-4574 / FGSC 10173)</strain>
    </source>
</reference>
<evidence type="ECO:0000313" key="1">
    <source>
        <dbReference type="EMBL" id="QRD03705.1"/>
    </source>
</evidence>
<organism evidence="1 2">
    <name type="scientific">Phaeosphaeria nodorum (strain SN15 / ATCC MYA-4574 / FGSC 10173)</name>
    <name type="common">Glume blotch fungus</name>
    <name type="synonym">Parastagonospora nodorum</name>
    <dbReference type="NCBI Taxonomy" id="321614"/>
    <lineage>
        <taxon>Eukaryota</taxon>
        <taxon>Fungi</taxon>
        <taxon>Dikarya</taxon>
        <taxon>Ascomycota</taxon>
        <taxon>Pezizomycotina</taxon>
        <taxon>Dothideomycetes</taxon>
        <taxon>Pleosporomycetidae</taxon>
        <taxon>Pleosporales</taxon>
        <taxon>Pleosporineae</taxon>
        <taxon>Phaeosphaeriaceae</taxon>
        <taxon>Parastagonospora</taxon>
    </lineage>
</organism>
<accession>A0A7U2FEA5</accession>
<dbReference type="AlphaFoldDB" id="A0A7U2FEA5"/>
<evidence type="ECO:0000313" key="2">
    <source>
        <dbReference type="Proteomes" id="UP000663193"/>
    </source>
</evidence>
<dbReference type="VEuPathDB" id="FungiDB:JI435_160050"/>
<keyword evidence="2" id="KW-1185">Reference proteome</keyword>
<name>A0A7U2FEA5_PHANO</name>
<dbReference type="EMBL" id="CP069037">
    <property type="protein sequence ID" value="QRD03705.1"/>
    <property type="molecule type" value="Genomic_DNA"/>
</dbReference>
<protein>
    <submittedName>
        <fullName evidence="1">Uncharacterized protein</fullName>
    </submittedName>
</protein>
<gene>
    <name evidence="1" type="ORF">JI435_160050</name>
</gene>